<keyword evidence="4" id="KW-0690">Ribosome biogenesis</keyword>
<keyword evidence="10" id="KW-0539">Nucleus</keyword>
<name>A0A7S2J2E7_9DINO</name>
<dbReference type="InterPro" id="IPR011545">
    <property type="entry name" value="DEAD/DEAH_box_helicase_dom"/>
</dbReference>
<dbReference type="PROSITE" id="PS00039">
    <property type="entry name" value="DEAD_ATP_HELICASE"/>
    <property type="match status" value="1"/>
</dbReference>
<dbReference type="GO" id="GO:0016787">
    <property type="term" value="F:hydrolase activity"/>
    <property type="evidence" value="ECO:0007669"/>
    <property type="project" value="UniProtKB-KW"/>
</dbReference>
<evidence type="ECO:0000256" key="7">
    <source>
        <dbReference type="ARBA" id="ARBA00022801"/>
    </source>
</evidence>
<dbReference type="Gene3D" id="3.40.50.300">
    <property type="entry name" value="P-loop containing nucleotide triphosphate hydrolases"/>
    <property type="match status" value="2"/>
</dbReference>
<dbReference type="GO" id="GO:0003676">
    <property type="term" value="F:nucleic acid binding"/>
    <property type="evidence" value="ECO:0007669"/>
    <property type="project" value="InterPro"/>
</dbReference>
<dbReference type="InterPro" id="IPR014001">
    <property type="entry name" value="Helicase_ATP-bd"/>
</dbReference>
<dbReference type="InterPro" id="IPR044742">
    <property type="entry name" value="DEAD/DEAH_RhlB"/>
</dbReference>
<evidence type="ECO:0000256" key="4">
    <source>
        <dbReference type="ARBA" id="ARBA00022517"/>
    </source>
</evidence>
<keyword evidence="8 12" id="KW-0347">Helicase</keyword>
<dbReference type="PROSITE" id="PS51192">
    <property type="entry name" value="HELICASE_ATP_BIND_1"/>
    <property type="match status" value="1"/>
</dbReference>
<sequence>MADTVRVWDNSDKEVTGEIEPWSTWEQVKAVKGFPGGLIAFLQTSTDSEGCGFHQPTIVQAYAWPVLQTGKDLVGVAKTGSGKTLAFLLPGFIKLRKLKKQGVCDTSKGPALLCMTPTRELCHQIWSDAEKFGKPVQITAACAYGGAPKRDQEWKIKEGPDCLIATPGRLNDFCDSGVVRLDQVKFVVLDEADRMLDMGFDPQIKQVLDRCPWEKQMSMFTATWPRECRDLAKKYINDPMQIQIGTDDITTNQNITQHVKICDSNDAKKQALKEILGNLQSGGNCLVFSNTKKNCRDLAWELNDDKSLGLWTEEIHGDLDQGKRDQALNRFRSGEARVLCATDVAARGLDIRNITVVVNYDCPKNAEDYVHRIGRTGRAEDMGEAYTFLGSWGSDKEAGFITDIMKKAGQEPPEELRKITGGGGGGSSDWGKKDDSDWWKKDEEKKEDDWWKKDEKKEDEWWKKDEAKDDSSWNKDSKDEWKSDDWKGSSWDDKNAEDTADDGGKRKALWGLLDEPAAKGAKTE</sequence>
<evidence type="ECO:0000256" key="13">
    <source>
        <dbReference type="SAM" id="MobiDB-lite"/>
    </source>
</evidence>
<dbReference type="InterPro" id="IPR000629">
    <property type="entry name" value="RNA-helicase_DEAD-box_CS"/>
</dbReference>
<dbReference type="InterPro" id="IPR001650">
    <property type="entry name" value="Helicase_C-like"/>
</dbReference>
<evidence type="ECO:0000259" key="15">
    <source>
        <dbReference type="PROSITE" id="PS51194"/>
    </source>
</evidence>
<evidence type="ECO:0000313" key="16">
    <source>
        <dbReference type="EMBL" id="CAD9535604.1"/>
    </source>
</evidence>
<comment type="similarity">
    <text evidence="2">Belongs to the DEAD box helicase family. DDX5/DBP2 subfamily.</text>
</comment>
<dbReference type="SMART" id="SM00490">
    <property type="entry name" value="HELICc"/>
    <property type="match status" value="1"/>
</dbReference>
<keyword evidence="6 12" id="KW-0547">Nucleotide-binding</keyword>
<dbReference type="AlphaFoldDB" id="A0A7S2J2E7"/>
<evidence type="ECO:0000256" key="5">
    <source>
        <dbReference type="ARBA" id="ARBA00022552"/>
    </source>
</evidence>
<dbReference type="InterPro" id="IPR027417">
    <property type="entry name" value="P-loop_NTPase"/>
</dbReference>
<dbReference type="EC" id="3.6.4.13" evidence="3"/>
<evidence type="ECO:0000256" key="12">
    <source>
        <dbReference type="RuleBase" id="RU000492"/>
    </source>
</evidence>
<dbReference type="PROSITE" id="PS51194">
    <property type="entry name" value="HELICASE_CTER"/>
    <property type="match status" value="1"/>
</dbReference>
<dbReference type="CDD" id="cd00268">
    <property type="entry name" value="DEADc"/>
    <property type="match status" value="1"/>
</dbReference>
<keyword evidence="5" id="KW-0698">rRNA processing</keyword>
<evidence type="ECO:0000256" key="8">
    <source>
        <dbReference type="ARBA" id="ARBA00022806"/>
    </source>
</evidence>
<protein>
    <recommendedName>
        <fullName evidence="3">RNA helicase</fullName>
        <ecNumber evidence="3">3.6.4.13</ecNumber>
    </recommendedName>
</protein>
<evidence type="ECO:0000256" key="11">
    <source>
        <dbReference type="ARBA" id="ARBA00037449"/>
    </source>
</evidence>
<dbReference type="SUPFAM" id="SSF52540">
    <property type="entry name" value="P-loop containing nucleoside triphosphate hydrolases"/>
    <property type="match status" value="1"/>
</dbReference>
<gene>
    <name evidence="16" type="ORF">BRAN1462_LOCUS14062</name>
</gene>
<dbReference type="GO" id="GO:0005524">
    <property type="term" value="F:ATP binding"/>
    <property type="evidence" value="ECO:0007669"/>
    <property type="project" value="UniProtKB-KW"/>
</dbReference>
<evidence type="ECO:0000259" key="14">
    <source>
        <dbReference type="PROSITE" id="PS51192"/>
    </source>
</evidence>
<dbReference type="PANTHER" id="PTHR47958">
    <property type="entry name" value="ATP-DEPENDENT RNA HELICASE DBP3"/>
    <property type="match status" value="1"/>
</dbReference>
<evidence type="ECO:0000256" key="10">
    <source>
        <dbReference type="ARBA" id="ARBA00023242"/>
    </source>
</evidence>
<keyword evidence="9 12" id="KW-0067">ATP-binding</keyword>
<feature type="compositionally biased region" description="Basic and acidic residues" evidence="13">
    <location>
        <begin position="430"/>
        <end position="505"/>
    </location>
</feature>
<feature type="domain" description="Helicase C-terminal" evidence="15">
    <location>
        <begin position="271"/>
        <end position="420"/>
    </location>
</feature>
<accession>A0A7S2J2E7</accession>
<keyword evidence="7 12" id="KW-0378">Hydrolase</keyword>
<organism evidence="16">
    <name type="scientific">Zooxanthella nutricula</name>
    <dbReference type="NCBI Taxonomy" id="1333877"/>
    <lineage>
        <taxon>Eukaryota</taxon>
        <taxon>Sar</taxon>
        <taxon>Alveolata</taxon>
        <taxon>Dinophyceae</taxon>
        <taxon>Peridiniales</taxon>
        <taxon>Peridiniales incertae sedis</taxon>
        <taxon>Zooxanthella</taxon>
    </lineage>
</organism>
<comment type="subcellular location">
    <subcellularLocation>
        <location evidence="1">Nucleus</location>
        <location evidence="1">Nucleolus</location>
    </subcellularLocation>
</comment>
<comment type="function">
    <text evidence="11">ATP-dependent RNA helicase required for 60S ribosomal subunit synthesis. Involved in efficient pre-rRNA processing, predominantly at site A3, which is necessary for the normal formation of 25S and 5.8S rRNAs.</text>
</comment>
<evidence type="ECO:0000256" key="1">
    <source>
        <dbReference type="ARBA" id="ARBA00004604"/>
    </source>
</evidence>
<dbReference type="CDD" id="cd18787">
    <property type="entry name" value="SF2_C_DEAD"/>
    <property type="match status" value="1"/>
</dbReference>
<dbReference type="Pfam" id="PF00271">
    <property type="entry name" value="Helicase_C"/>
    <property type="match status" value="1"/>
</dbReference>
<evidence type="ECO:0000256" key="3">
    <source>
        <dbReference type="ARBA" id="ARBA00012552"/>
    </source>
</evidence>
<feature type="region of interest" description="Disordered" evidence="13">
    <location>
        <begin position="407"/>
        <end position="524"/>
    </location>
</feature>
<evidence type="ECO:0000256" key="2">
    <source>
        <dbReference type="ARBA" id="ARBA00009334"/>
    </source>
</evidence>
<dbReference type="GO" id="GO:0003724">
    <property type="term" value="F:RNA helicase activity"/>
    <property type="evidence" value="ECO:0007669"/>
    <property type="project" value="UniProtKB-EC"/>
</dbReference>
<dbReference type="Pfam" id="PF00270">
    <property type="entry name" value="DEAD"/>
    <property type="match status" value="1"/>
</dbReference>
<reference evidence="16" key="1">
    <citation type="submission" date="2021-01" db="EMBL/GenBank/DDBJ databases">
        <authorList>
            <person name="Corre E."/>
            <person name="Pelletier E."/>
            <person name="Niang G."/>
            <person name="Scheremetjew M."/>
            <person name="Finn R."/>
            <person name="Kale V."/>
            <person name="Holt S."/>
            <person name="Cochrane G."/>
            <person name="Meng A."/>
            <person name="Brown T."/>
            <person name="Cohen L."/>
        </authorList>
    </citation>
    <scope>NUCLEOTIDE SEQUENCE</scope>
    <source>
        <strain evidence="16">RCC3387</strain>
    </source>
</reference>
<feature type="domain" description="Helicase ATP-binding" evidence="14">
    <location>
        <begin position="64"/>
        <end position="242"/>
    </location>
</feature>
<feature type="compositionally biased region" description="Basic and acidic residues" evidence="13">
    <location>
        <begin position="407"/>
        <end position="418"/>
    </location>
</feature>
<dbReference type="EMBL" id="HBGW01022216">
    <property type="protein sequence ID" value="CAD9535604.1"/>
    <property type="molecule type" value="Transcribed_RNA"/>
</dbReference>
<proteinExistence type="inferred from homology"/>
<dbReference type="SMART" id="SM00487">
    <property type="entry name" value="DEXDc"/>
    <property type="match status" value="1"/>
</dbReference>
<evidence type="ECO:0000256" key="6">
    <source>
        <dbReference type="ARBA" id="ARBA00022741"/>
    </source>
</evidence>
<evidence type="ECO:0000256" key="9">
    <source>
        <dbReference type="ARBA" id="ARBA00022840"/>
    </source>
</evidence>